<accession>A0A367FEQ2</accession>
<evidence type="ECO:0000313" key="3">
    <source>
        <dbReference type="Proteomes" id="UP000252914"/>
    </source>
</evidence>
<dbReference type="EMBL" id="QOIN01000023">
    <property type="protein sequence ID" value="RCG28863.1"/>
    <property type="molecule type" value="Genomic_DNA"/>
</dbReference>
<keyword evidence="1" id="KW-1133">Transmembrane helix</keyword>
<sequence>MNHAVRARPVHTREASTMFLQTLEALGTFFGGLGALTAATTQLLTFLKKKEDERGGACTCARADESNGRMIPLGPVPHFATAA</sequence>
<proteinExistence type="predicted"/>
<reference evidence="2 3" key="1">
    <citation type="submission" date="2018-06" db="EMBL/GenBank/DDBJ databases">
        <title>Streptomyces reniochalinae sp. nov. and Streptomyces diacarnus sp. nov. from marine sponges.</title>
        <authorList>
            <person name="Li L."/>
        </authorList>
    </citation>
    <scope>NUCLEOTIDE SEQUENCE [LARGE SCALE GENOMIC DNA]</scope>
    <source>
        <strain evidence="2 3">LHW51701</strain>
    </source>
</reference>
<keyword evidence="3" id="KW-1185">Reference proteome</keyword>
<evidence type="ECO:0000313" key="2">
    <source>
        <dbReference type="EMBL" id="RCG28863.1"/>
    </source>
</evidence>
<protein>
    <submittedName>
        <fullName evidence="2">Uncharacterized protein</fullName>
    </submittedName>
</protein>
<keyword evidence="1" id="KW-0472">Membrane</keyword>
<dbReference type="AlphaFoldDB" id="A0A367FEQ2"/>
<dbReference type="Proteomes" id="UP000252914">
    <property type="component" value="Unassembled WGS sequence"/>
</dbReference>
<comment type="caution">
    <text evidence="2">The sequence shown here is derived from an EMBL/GenBank/DDBJ whole genome shotgun (WGS) entry which is preliminary data.</text>
</comment>
<name>A0A367FEQ2_9ACTN</name>
<feature type="transmembrane region" description="Helical" evidence="1">
    <location>
        <begin position="25"/>
        <end position="47"/>
    </location>
</feature>
<gene>
    <name evidence="2" type="ORF">DTL70_01135</name>
</gene>
<keyword evidence="1" id="KW-0812">Transmembrane</keyword>
<organism evidence="2 3">
    <name type="scientific">Streptomyces diacarni</name>
    <dbReference type="NCBI Taxonomy" id="2800381"/>
    <lineage>
        <taxon>Bacteria</taxon>
        <taxon>Bacillati</taxon>
        <taxon>Actinomycetota</taxon>
        <taxon>Actinomycetes</taxon>
        <taxon>Kitasatosporales</taxon>
        <taxon>Streptomycetaceae</taxon>
        <taxon>Streptomyces</taxon>
    </lineage>
</organism>
<evidence type="ECO:0000256" key="1">
    <source>
        <dbReference type="SAM" id="Phobius"/>
    </source>
</evidence>